<dbReference type="EMBL" id="JAANQT010007793">
    <property type="protein sequence ID" value="KAG1285148.1"/>
    <property type="molecule type" value="Genomic_DNA"/>
</dbReference>
<evidence type="ECO:0000313" key="2">
    <source>
        <dbReference type="Proteomes" id="UP000716291"/>
    </source>
</evidence>
<dbReference type="OrthoDB" id="2208517at2759"/>
<reference evidence="1" key="1">
    <citation type="journal article" date="2020" name="Microb. Genom.">
        <title>Genetic diversity of clinical and environmental Mucorales isolates obtained from an investigation of mucormycosis cases among solid organ transplant recipients.</title>
        <authorList>
            <person name="Nguyen M.H."/>
            <person name="Kaul D."/>
            <person name="Muto C."/>
            <person name="Cheng S.J."/>
            <person name="Richter R.A."/>
            <person name="Bruno V.M."/>
            <person name="Liu G."/>
            <person name="Beyhan S."/>
            <person name="Sundermann A.J."/>
            <person name="Mounaud S."/>
            <person name="Pasculle A.W."/>
            <person name="Nierman W.C."/>
            <person name="Driscoll E."/>
            <person name="Cumbie R."/>
            <person name="Clancy C.J."/>
            <person name="Dupont C.L."/>
        </authorList>
    </citation>
    <scope>NUCLEOTIDE SEQUENCE</scope>
    <source>
        <strain evidence="1">GL11</strain>
    </source>
</reference>
<sequence>MARPRSDLGRLQNRDVLFEYDEDNKVKKMILHFRQPKEAQVKTFQVQCLPNPDLCPTRTALLFQQRSSALRTNLATDHTFFLAYIEDVIA</sequence>
<evidence type="ECO:0000313" key="1">
    <source>
        <dbReference type="EMBL" id="KAG1285148.1"/>
    </source>
</evidence>
<keyword evidence="2" id="KW-1185">Reference proteome</keyword>
<organism evidence="1 2">
    <name type="scientific">Rhizopus oryzae</name>
    <name type="common">Mucormycosis agent</name>
    <name type="synonym">Rhizopus arrhizus var. delemar</name>
    <dbReference type="NCBI Taxonomy" id="64495"/>
    <lineage>
        <taxon>Eukaryota</taxon>
        <taxon>Fungi</taxon>
        <taxon>Fungi incertae sedis</taxon>
        <taxon>Mucoromycota</taxon>
        <taxon>Mucoromycotina</taxon>
        <taxon>Mucoromycetes</taxon>
        <taxon>Mucorales</taxon>
        <taxon>Mucorineae</taxon>
        <taxon>Rhizopodaceae</taxon>
        <taxon>Rhizopus</taxon>
    </lineage>
</organism>
<comment type="caution">
    <text evidence="1">The sequence shown here is derived from an EMBL/GenBank/DDBJ whole genome shotgun (WGS) entry which is preliminary data.</text>
</comment>
<gene>
    <name evidence="1" type="ORF">G6F64_014274</name>
</gene>
<accession>A0A9P6WTS1</accession>
<dbReference type="Proteomes" id="UP000716291">
    <property type="component" value="Unassembled WGS sequence"/>
</dbReference>
<dbReference type="AlphaFoldDB" id="A0A9P6WTS1"/>
<name>A0A9P6WTS1_RHIOR</name>
<protein>
    <submittedName>
        <fullName evidence="1">Uncharacterized protein</fullName>
    </submittedName>
</protein>
<proteinExistence type="predicted"/>